<proteinExistence type="predicted"/>
<keyword evidence="1" id="KW-1133">Transmembrane helix</keyword>
<keyword evidence="1" id="KW-0472">Membrane</keyword>
<dbReference type="AlphaFoldDB" id="Q848U4"/>
<reference evidence="2" key="2">
    <citation type="journal article" date="2003" name="Mol. Microbiol.">
        <title>Axe-Txe, a broad-spectrum proteic toxin-antitoxin system specified by a multidrug-resistant, clinical isolate of Enterococcus faecium.</title>
        <authorList>
            <person name="Grady R."/>
            <person name="Hayes F."/>
        </authorList>
    </citation>
    <scope>NUCLEOTIDE SEQUENCE</scope>
    <source>
        <strain evidence="2">U37</strain>
        <plasmid evidence="2">pRUM</plasmid>
    </source>
</reference>
<evidence type="ECO:0000313" key="3">
    <source>
        <dbReference type="EMBL" id="ADV60049.1"/>
    </source>
</evidence>
<name>Q848U4_ENTFC</name>
<geneLocation type="plasmid" evidence="2">
    <name>pRUM</name>
</geneLocation>
<protein>
    <submittedName>
        <fullName evidence="2">Uncharacterized protein</fullName>
    </submittedName>
</protein>
<sequence length="72" mass="8678">MIIAFFSFQIVDMAFVYGQVHFGFLLYRRKYRCLKNQLKSCTSRRLGYLLLLHIPSKMLRVQRVHNPFPLTR</sequence>
<reference evidence="2" key="1">
    <citation type="submission" date="2002-04" db="EMBL/GenBank/DDBJ databases">
        <authorList>
            <person name="Grady R.E."/>
            <person name="Hayes F."/>
        </authorList>
    </citation>
    <scope>NUCLEOTIDE SEQUENCE</scope>
    <source>
        <strain evidence="2">U37</strain>
        <plasmid evidence="2">pRUM</plasmid>
    </source>
</reference>
<organism evidence="2">
    <name type="scientific">Enterococcus faecium</name>
    <name type="common">Streptococcus faecium</name>
    <dbReference type="NCBI Taxonomy" id="1352"/>
    <lineage>
        <taxon>Bacteria</taxon>
        <taxon>Bacillati</taxon>
        <taxon>Bacillota</taxon>
        <taxon>Bacilli</taxon>
        <taxon>Lactobacillales</taxon>
        <taxon>Enterococcaceae</taxon>
        <taxon>Enterococcus</taxon>
    </lineage>
</organism>
<keyword evidence="1" id="KW-0812">Transmembrane</keyword>
<reference evidence="3" key="3">
    <citation type="journal article" date="2011" name="Microbiology">
        <title>Txe, an endoribonuclease of the enterococcal Axe-Txe toxin-antitoxin system, cleaves mRNA and inhibits protein synthesis.</title>
        <authorList>
            <person name="Halvorsen E.M."/>
            <person name="Williams J.J."/>
            <person name="Bhimani A.J."/>
            <person name="Billings E.A."/>
            <person name="Hergenrother P.J."/>
        </authorList>
    </citation>
    <scope>NUCLEOTIDE SEQUENCE</scope>
    <source>
        <strain evidence="3">S177</strain>
        <plasmid evidence="3">pS177</plasmid>
    </source>
</reference>
<evidence type="ECO:0000256" key="1">
    <source>
        <dbReference type="SAM" id="Phobius"/>
    </source>
</evidence>
<geneLocation type="plasmid" evidence="3">
    <name>pS177</name>
</geneLocation>
<accession>Q848U4</accession>
<evidence type="ECO:0000313" key="2">
    <source>
        <dbReference type="EMBL" id="AAO52835.1"/>
    </source>
</evidence>
<dbReference type="EMBL" id="AF507977">
    <property type="protein sequence ID" value="AAO52835.1"/>
    <property type="molecule type" value="Genomic_DNA"/>
</dbReference>
<dbReference type="EMBL" id="HQ115078">
    <property type="protein sequence ID" value="ADV60049.1"/>
    <property type="molecule type" value="Genomic_DNA"/>
</dbReference>
<keyword evidence="2" id="KW-0614">Plasmid</keyword>
<feature type="transmembrane region" description="Helical" evidence="1">
    <location>
        <begin position="6"/>
        <end position="27"/>
    </location>
</feature>